<dbReference type="InterPro" id="IPR054583">
    <property type="entry name" value="Beta-prop_AUDH"/>
</dbReference>
<evidence type="ECO:0000313" key="2">
    <source>
        <dbReference type="EMBL" id="MCL3996475.1"/>
    </source>
</evidence>
<dbReference type="EMBL" id="JAMCCK010000035">
    <property type="protein sequence ID" value="MCL3996475.1"/>
    <property type="molecule type" value="Genomic_DNA"/>
</dbReference>
<comment type="caution">
    <text evidence="2">The sequence shown here is derived from an EMBL/GenBank/DDBJ whole genome shotgun (WGS) entry which is preliminary data.</text>
</comment>
<dbReference type="Pfam" id="PF22301">
    <property type="entry name" value="AUDH_beta_propeller"/>
    <property type="match status" value="1"/>
</dbReference>
<evidence type="ECO:0000259" key="1">
    <source>
        <dbReference type="Pfam" id="PF22301"/>
    </source>
</evidence>
<protein>
    <submittedName>
        <fullName evidence="2">VCBS repeat-containing protein</fullName>
    </submittedName>
</protein>
<organism evidence="2 3">
    <name type="scientific">Streptomyces lavenduligriseus</name>
    <dbReference type="NCBI Taxonomy" id="67315"/>
    <lineage>
        <taxon>Bacteria</taxon>
        <taxon>Bacillati</taxon>
        <taxon>Actinomycetota</taxon>
        <taxon>Actinomycetes</taxon>
        <taxon>Kitasatosporales</taxon>
        <taxon>Streptomycetaceae</taxon>
        <taxon>Streptomyces</taxon>
    </lineage>
</organism>
<accession>A0ABT0NYP1</accession>
<gene>
    <name evidence="2" type="ORF">M4438_23675</name>
</gene>
<dbReference type="InterPro" id="IPR028994">
    <property type="entry name" value="Integrin_alpha_N"/>
</dbReference>
<dbReference type="Proteomes" id="UP001202052">
    <property type="component" value="Unassembled WGS sequence"/>
</dbReference>
<feature type="domain" description="Aldos-2-ulose dehydratase beta-propeller" evidence="1">
    <location>
        <begin position="102"/>
        <end position="282"/>
    </location>
</feature>
<dbReference type="PANTHER" id="PTHR44103:SF1">
    <property type="entry name" value="PROPROTEIN CONVERTASE P"/>
    <property type="match status" value="1"/>
</dbReference>
<proteinExistence type="predicted"/>
<dbReference type="PANTHER" id="PTHR44103">
    <property type="entry name" value="PROPROTEIN CONVERTASE P"/>
    <property type="match status" value="1"/>
</dbReference>
<reference evidence="2 3" key="1">
    <citation type="submission" date="2022-05" db="EMBL/GenBank/DDBJ databases">
        <title>Genome Resource of Streptomyces lavenduligriseus GA1-1, a Strain with Broad-Spectrum Antifungal Activity against Phytopathogenic Fungi.</title>
        <authorList>
            <person name="Qi D."/>
        </authorList>
    </citation>
    <scope>NUCLEOTIDE SEQUENCE [LARGE SCALE GENOMIC DNA]</scope>
    <source>
        <strain evidence="2 3">GA1-1</strain>
    </source>
</reference>
<dbReference type="SUPFAM" id="SSF69318">
    <property type="entry name" value="Integrin alpha N-terminal domain"/>
    <property type="match status" value="1"/>
</dbReference>
<sequence>MRIPRFEREVVAEGLTDGYWIEALDLDGSGRPGLLTSGLAEGVVRWYENPGARRSSWKPHTIAELSQPVAFAAADLTGTGSLDLVVCHDYGESMYAHKPDDGTISWLRNPGDPRGSGPWERRRIGGLVSAHRLRVGHFTRADRLQLLALPVVGGAGGRAGLAQPARVTVFDVPEDPLSAADWRVSAVDDASFTVLHDYTVQGTDAAGRQRLAVASAEGLSDYAWDDARGTWSARRFGLGEQGQREATGFGGSSSVALGTSHGSRFAAAVEPFHGNTVAAYTRTAGADTWQRTVLDVYGDPNEAGEGPGHHVVAADFDGDGDDEFLVALRGPAPWQGVYYYKAVDAAAGLWVKQRVSEDSAARIAVADFNGDGRPDFATIGYYTPGYFLAKDPVVAVFHNLGS</sequence>
<name>A0ABT0NYP1_9ACTN</name>
<dbReference type="RefSeq" id="WP_249491560.1">
    <property type="nucleotide sequence ID" value="NZ_JAMCCK010000035.1"/>
</dbReference>
<dbReference type="Gene3D" id="2.130.10.130">
    <property type="entry name" value="Integrin alpha, N-terminal"/>
    <property type="match status" value="1"/>
</dbReference>
<keyword evidence="3" id="KW-1185">Reference proteome</keyword>
<evidence type="ECO:0000313" key="3">
    <source>
        <dbReference type="Proteomes" id="UP001202052"/>
    </source>
</evidence>